<evidence type="ECO:0000256" key="2">
    <source>
        <dbReference type="SAM" id="Phobius"/>
    </source>
</evidence>
<feature type="compositionally biased region" description="Polar residues" evidence="1">
    <location>
        <begin position="205"/>
        <end position="216"/>
    </location>
</feature>
<dbReference type="OrthoDB" id="7056416at2"/>
<name>A0A2S9YND4_9BACT</name>
<dbReference type="Proteomes" id="UP000238823">
    <property type="component" value="Unassembled WGS sequence"/>
</dbReference>
<feature type="domain" description="Anti-sigma K factor RskA C-terminal" evidence="3">
    <location>
        <begin position="238"/>
        <end position="378"/>
    </location>
</feature>
<protein>
    <submittedName>
        <fullName evidence="4">Anti-sigma-K factor rskA</fullName>
    </submittedName>
</protein>
<gene>
    <name evidence="4" type="ORF">ENSA7_36950</name>
</gene>
<evidence type="ECO:0000259" key="3">
    <source>
        <dbReference type="Pfam" id="PF10099"/>
    </source>
</evidence>
<dbReference type="Pfam" id="PF10099">
    <property type="entry name" value="RskA_C"/>
    <property type="match status" value="1"/>
</dbReference>
<dbReference type="RefSeq" id="WP_106090669.1">
    <property type="nucleotide sequence ID" value="NZ_PVNL01000072.1"/>
</dbReference>
<dbReference type="EMBL" id="PVNL01000072">
    <property type="protein sequence ID" value="PRQ06592.1"/>
    <property type="molecule type" value="Genomic_DNA"/>
</dbReference>
<comment type="caution">
    <text evidence="4">The sequence shown here is derived from an EMBL/GenBank/DDBJ whole genome shotgun (WGS) entry which is preliminary data.</text>
</comment>
<evidence type="ECO:0000256" key="1">
    <source>
        <dbReference type="SAM" id="MobiDB-lite"/>
    </source>
</evidence>
<dbReference type="GO" id="GO:0005886">
    <property type="term" value="C:plasma membrane"/>
    <property type="evidence" value="ECO:0007669"/>
    <property type="project" value="InterPro"/>
</dbReference>
<evidence type="ECO:0000313" key="5">
    <source>
        <dbReference type="Proteomes" id="UP000238823"/>
    </source>
</evidence>
<keyword evidence="2" id="KW-0472">Membrane</keyword>
<dbReference type="AlphaFoldDB" id="A0A2S9YND4"/>
<feature type="region of interest" description="Disordered" evidence="1">
    <location>
        <begin position="108"/>
        <end position="220"/>
    </location>
</feature>
<keyword evidence="2" id="KW-1133">Transmembrane helix</keyword>
<accession>A0A2S9YND4</accession>
<proteinExistence type="predicted"/>
<organism evidence="4 5">
    <name type="scientific">Enhygromyxa salina</name>
    <dbReference type="NCBI Taxonomy" id="215803"/>
    <lineage>
        <taxon>Bacteria</taxon>
        <taxon>Pseudomonadati</taxon>
        <taxon>Myxococcota</taxon>
        <taxon>Polyangia</taxon>
        <taxon>Nannocystales</taxon>
        <taxon>Nannocystaceae</taxon>
        <taxon>Enhygromyxa</taxon>
    </lineage>
</organism>
<evidence type="ECO:0000313" key="4">
    <source>
        <dbReference type="EMBL" id="PRQ06592.1"/>
    </source>
</evidence>
<feature type="transmembrane region" description="Helical" evidence="2">
    <location>
        <begin position="232"/>
        <end position="253"/>
    </location>
</feature>
<reference evidence="4 5" key="1">
    <citation type="submission" date="2018-03" db="EMBL/GenBank/DDBJ databases">
        <title>Draft Genome Sequences of the Obligatory Marine Myxobacteria Enhygromyxa salina SWB007.</title>
        <authorList>
            <person name="Poehlein A."/>
            <person name="Moghaddam J.A."/>
            <person name="Harms H."/>
            <person name="Alanjari M."/>
            <person name="Koenig G.M."/>
            <person name="Daniel R."/>
            <person name="Schaeberle T.F."/>
        </authorList>
    </citation>
    <scope>NUCLEOTIDE SEQUENCE [LARGE SCALE GENOMIC DNA]</scope>
    <source>
        <strain evidence="4 5">SWB007</strain>
    </source>
</reference>
<sequence>MSVPDKRLHTLLTDRAIAGLDEAQQAELRHLLVGAAIDPSYESAAAAIELSLMAHAEQMPPSVKAAVIEQASLYWGFMIPRRHEQTIGGRGSGLGLDASDELLLGAADSDAEPDDGAAHLAWDDSDSPESVDAAVESGVLESSLTNGRIDRGAKPSESQRAAIPADLNRLEARSGSGSRRPESDEPGSEPGFESGSHEDLDPRAVSQSDLGPTVSRSGVVPMPVSESRLARVATYVSALAALVMLSIAVWLFVHRDDPPDADDLRSQIEAASDKLEWRFVVKPDPAAQDGAGGSVLWSSEQQAGMLSLHGLAATGSGGSGETQYQVWIVDDKRDGPPVNGGVFDVEAGADEVQVPIDAKLVIGEPSAFVITVERPGGVVVSTQDRVVMVATGP</sequence>
<keyword evidence="2" id="KW-0812">Transmembrane</keyword>
<dbReference type="InterPro" id="IPR018764">
    <property type="entry name" value="RskA_C"/>
</dbReference>